<feature type="domain" description="Cyclic nucleotide-binding" evidence="7">
    <location>
        <begin position="37"/>
        <end position="84"/>
    </location>
</feature>
<evidence type="ECO:0000313" key="8">
    <source>
        <dbReference type="EMBL" id="KAF8771174.1"/>
    </source>
</evidence>
<evidence type="ECO:0000313" key="9">
    <source>
        <dbReference type="Proteomes" id="UP000807504"/>
    </source>
</evidence>
<dbReference type="EMBL" id="JABXBU010002228">
    <property type="protein sequence ID" value="KAF8771174.1"/>
    <property type="molecule type" value="Genomic_DNA"/>
</dbReference>
<dbReference type="Gene3D" id="2.60.120.10">
    <property type="entry name" value="Jelly Rolls"/>
    <property type="match status" value="1"/>
</dbReference>
<keyword evidence="4" id="KW-0963">Cytoplasm</keyword>
<reference evidence="8" key="2">
    <citation type="submission" date="2020-06" db="EMBL/GenBank/DDBJ databases">
        <authorList>
            <person name="Sheffer M."/>
        </authorList>
    </citation>
    <scope>NUCLEOTIDE SEQUENCE</scope>
</reference>
<dbReference type="InterPro" id="IPR014710">
    <property type="entry name" value="RmlC-like_jellyroll"/>
</dbReference>
<proteinExistence type="predicted"/>
<keyword evidence="3" id="KW-1003">Cell membrane</keyword>
<keyword evidence="9" id="KW-1185">Reference proteome</keyword>
<dbReference type="GO" id="GO:0005886">
    <property type="term" value="C:plasma membrane"/>
    <property type="evidence" value="ECO:0007669"/>
    <property type="project" value="UniProtKB-SubCell"/>
</dbReference>
<evidence type="ECO:0000256" key="6">
    <source>
        <dbReference type="ARBA" id="ARBA00023136"/>
    </source>
</evidence>
<keyword evidence="6" id="KW-0472">Membrane</keyword>
<comment type="caution">
    <text evidence="8">The sequence shown here is derived from an EMBL/GenBank/DDBJ whole genome shotgun (WGS) entry which is preliminary data.</text>
</comment>
<evidence type="ECO:0000256" key="4">
    <source>
        <dbReference type="ARBA" id="ARBA00022490"/>
    </source>
</evidence>
<evidence type="ECO:0000256" key="5">
    <source>
        <dbReference type="ARBA" id="ARBA00022553"/>
    </source>
</evidence>
<reference evidence="8" key="1">
    <citation type="journal article" date="2020" name="bioRxiv">
        <title>Chromosome-level reference genome of the European wasp spider Argiope bruennichi: a resource for studies on range expansion and evolutionary adaptation.</title>
        <authorList>
            <person name="Sheffer M.M."/>
            <person name="Hoppe A."/>
            <person name="Krehenwinkel H."/>
            <person name="Uhl G."/>
            <person name="Kuss A.W."/>
            <person name="Jensen L."/>
            <person name="Jensen C."/>
            <person name="Gillespie R.G."/>
            <person name="Hoff K.J."/>
            <person name="Prost S."/>
        </authorList>
    </citation>
    <scope>NUCLEOTIDE SEQUENCE</scope>
</reference>
<sequence>MAIYGEQKFFESLKKEPEDRTADDHQIIYSYLHGLEALSSLREASLRALCKTVRYEAYEANDILYCRGELSTCWFILLSGSVFIDGSMYLPRSSRLKSIPEHASSLAMPKSGGNTRTVDVEVVNCGLWLEVFGISVPLFHPIPISVTLPRRM</sequence>
<protein>
    <submittedName>
        <fullName evidence="8">Rap guanine nucleotide exchange factor 6 like protein</fullName>
    </submittedName>
</protein>
<dbReference type="PANTHER" id="PTHR45161:SF3">
    <property type="entry name" value="METHYL-ACCEPTING CHEMOTAXIS PROTEIN"/>
    <property type="match status" value="1"/>
</dbReference>
<gene>
    <name evidence="8" type="ORF">HNY73_018626</name>
</gene>
<dbReference type="InterPro" id="IPR000595">
    <property type="entry name" value="cNMP-bd_dom"/>
</dbReference>
<name>A0A8T0EHK7_ARGBR</name>
<dbReference type="SUPFAM" id="SSF51206">
    <property type="entry name" value="cAMP-binding domain-like"/>
    <property type="match status" value="1"/>
</dbReference>
<organism evidence="8 9">
    <name type="scientific">Argiope bruennichi</name>
    <name type="common">Wasp spider</name>
    <name type="synonym">Aranea bruennichi</name>
    <dbReference type="NCBI Taxonomy" id="94029"/>
    <lineage>
        <taxon>Eukaryota</taxon>
        <taxon>Metazoa</taxon>
        <taxon>Ecdysozoa</taxon>
        <taxon>Arthropoda</taxon>
        <taxon>Chelicerata</taxon>
        <taxon>Arachnida</taxon>
        <taxon>Araneae</taxon>
        <taxon>Araneomorphae</taxon>
        <taxon>Entelegynae</taxon>
        <taxon>Araneoidea</taxon>
        <taxon>Araneidae</taxon>
        <taxon>Argiope</taxon>
    </lineage>
</organism>
<accession>A0A8T0EHK7</accession>
<evidence type="ECO:0000256" key="1">
    <source>
        <dbReference type="ARBA" id="ARBA00004236"/>
    </source>
</evidence>
<evidence type="ECO:0000256" key="3">
    <source>
        <dbReference type="ARBA" id="ARBA00022475"/>
    </source>
</evidence>
<dbReference type="GO" id="GO:0005737">
    <property type="term" value="C:cytoplasm"/>
    <property type="evidence" value="ECO:0007669"/>
    <property type="project" value="UniProtKB-SubCell"/>
</dbReference>
<evidence type="ECO:0000256" key="2">
    <source>
        <dbReference type="ARBA" id="ARBA00004496"/>
    </source>
</evidence>
<dbReference type="InterPro" id="IPR018490">
    <property type="entry name" value="cNMP-bd_dom_sf"/>
</dbReference>
<dbReference type="PANTHER" id="PTHR45161">
    <property type="entry name" value="CYTOSKELETON-ASSOCIATED PROTEIN 4"/>
    <property type="match status" value="1"/>
</dbReference>
<evidence type="ECO:0000259" key="7">
    <source>
        <dbReference type="PROSITE" id="PS50042"/>
    </source>
</evidence>
<dbReference type="AlphaFoldDB" id="A0A8T0EHK7"/>
<keyword evidence="5" id="KW-0597">Phosphoprotein</keyword>
<dbReference type="Proteomes" id="UP000807504">
    <property type="component" value="Unassembled WGS sequence"/>
</dbReference>
<comment type="subcellular location">
    <subcellularLocation>
        <location evidence="1">Cell membrane</location>
    </subcellularLocation>
    <subcellularLocation>
        <location evidence="2">Cytoplasm</location>
    </subcellularLocation>
</comment>
<dbReference type="PROSITE" id="PS50042">
    <property type="entry name" value="CNMP_BINDING_3"/>
    <property type="match status" value="1"/>
</dbReference>